<accession>A0A0A2WM71</accession>
<keyword evidence="2" id="KW-1185">Reference proteome</keyword>
<evidence type="ECO:0000313" key="1">
    <source>
        <dbReference type="EMBL" id="KGQ19385.1"/>
    </source>
</evidence>
<dbReference type="RefSeq" id="WP_036168378.1">
    <property type="nucleotide sequence ID" value="NZ_JRKJ01000008.1"/>
</dbReference>
<evidence type="ECO:0000313" key="2">
    <source>
        <dbReference type="Proteomes" id="UP000030518"/>
    </source>
</evidence>
<dbReference type="AlphaFoldDB" id="A0A0A2WM71"/>
<organism evidence="1 2">
    <name type="scientific">Lysobacter dokdonensis DS-58</name>
    <dbReference type="NCBI Taxonomy" id="1300345"/>
    <lineage>
        <taxon>Bacteria</taxon>
        <taxon>Pseudomonadati</taxon>
        <taxon>Pseudomonadota</taxon>
        <taxon>Gammaproteobacteria</taxon>
        <taxon>Lysobacterales</taxon>
        <taxon>Lysobacteraceae</taxon>
        <taxon>Noviluteimonas</taxon>
    </lineage>
</organism>
<comment type="caution">
    <text evidence="1">The sequence shown here is derived from an EMBL/GenBank/DDBJ whole genome shotgun (WGS) entry which is preliminary data.</text>
</comment>
<dbReference type="Proteomes" id="UP000030518">
    <property type="component" value="Unassembled WGS sequence"/>
</dbReference>
<dbReference type="OrthoDB" id="5423042at2"/>
<dbReference type="STRING" id="1300345.LF41_3035"/>
<dbReference type="EMBL" id="JRKJ01000008">
    <property type="protein sequence ID" value="KGQ19385.1"/>
    <property type="molecule type" value="Genomic_DNA"/>
</dbReference>
<dbReference type="PATRIC" id="fig|1300345.3.peg.1578"/>
<proteinExistence type="predicted"/>
<gene>
    <name evidence="1" type="ORF">LF41_3035</name>
</gene>
<sequence>MADEDANTGHDDADLAGEWYADRFRIGHNAFEFKVDCGHEKENGMTPVYLRVIANPVNARELFRQLGVGLLRHADRFGRDDDPDGGDGGP</sequence>
<protein>
    <submittedName>
        <fullName evidence="1">Uncharacterized protein</fullName>
    </submittedName>
</protein>
<name>A0A0A2WM71_9GAMM</name>
<reference evidence="1 2" key="1">
    <citation type="submission" date="2014-09" db="EMBL/GenBank/DDBJ databases">
        <title>Genome sequences of Lysobacter dokdonensis DS-58.</title>
        <authorList>
            <person name="Kim J.F."/>
            <person name="Kwak M.-J."/>
        </authorList>
    </citation>
    <scope>NUCLEOTIDE SEQUENCE [LARGE SCALE GENOMIC DNA]</scope>
    <source>
        <strain evidence="1 2">DS-58</strain>
    </source>
</reference>